<feature type="non-terminal residue" evidence="2">
    <location>
        <position position="128"/>
    </location>
</feature>
<feature type="domain" description="DUF5641" evidence="1">
    <location>
        <begin position="29"/>
        <end position="122"/>
    </location>
</feature>
<gene>
    <name evidence="2" type="ORF">M513_14309</name>
</gene>
<dbReference type="PANTHER" id="PTHR47331:SF1">
    <property type="entry name" value="GAG-LIKE PROTEIN"/>
    <property type="match status" value="1"/>
</dbReference>
<feature type="non-terminal residue" evidence="2">
    <location>
        <position position="1"/>
    </location>
</feature>
<evidence type="ECO:0000313" key="2">
    <source>
        <dbReference type="EMBL" id="KFD44814.1"/>
    </source>
</evidence>
<dbReference type="Proteomes" id="UP000030764">
    <property type="component" value="Unassembled WGS sequence"/>
</dbReference>
<evidence type="ECO:0000259" key="1">
    <source>
        <dbReference type="Pfam" id="PF18701"/>
    </source>
</evidence>
<sequence>RGHSALPDVAAQNQPTDPIKVTDRQDLRRRWAYQQRMLTHFWRRCCQEYIVTLSTRRRWTNTTAEPQVGDIVLIAEDNVAKCKWPLGRVVQKFPSHDGLTRTVQLKTIKGMVTRPVAKLHLLEAAEND</sequence>
<dbReference type="PANTHER" id="PTHR47331">
    <property type="entry name" value="PHD-TYPE DOMAIN-CONTAINING PROTEIN"/>
    <property type="match status" value="1"/>
</dbReference>
<evidence type="ECO:0000313" key="3">
    <source>
        <dbReference type="Proteomes" id="UP000030764"/>
    </source>
</evidence>
<accession>A0A085LIL8</accession>
<dbReference type="EMBL" id="KL364478">
    <property type="protein sequence ID" value="KFD44814.1"/>
    <property type="molecule type" value="Genomic_DNA"/>
</dbReference>
<keyword evidence="3" id="KW-1185">Reference proteome</keyword>
<name>A0A085LIL8_9BILA</name>
<reference evidence="2 3" key="1">
    <citation type="journal article" date="2014" name="Nat. Genet.">
        <title>Genome and transcriptome of the porcine whipworm Trichuris suis.</title>
        <authorList>
            <person name="Jex A.R."/>
            <person name="Nejsum P."/>
            <person name="Schwarz E.M."/>
            <person name="Hu L."/>
            <person name="Young N.D."/>
            <person name="Hall R.S."/>
            <person name="Korhonen P.K."/>
            <person name="Liao S."/>
            <person name="Thamsborg S."/>
            <person name="Xia J."/>
            <person name="Xu P."/>
            <person name="Wang S."/>
            <person name="Scheerlinck J.P."/>
            <person name="Hofmann A."/>
            <person name="Sternberg P.W."/>
            <person name="Wang J."/>
            <person name="Gasser R.B."/>
        </authorList>
    </citation>
    <scope>NUCLEOTIDE SEQUENCE [LARGE SCALE GENOMIC DNA]</scope>
    <source>
        <strain evidence="2">DCEP-RM93M</strain>
    </source>
</reference>
<organism evidence="2 3">
    <name type="scientific">Trichuris suis</name>
    <name type="common">pig whipworm</name>
    <dbReference type="NCBI Taxonomy" id="68888"/>
    <lineage>
        <taxon>Eukaryota</taxon>
        <taxon>Metazoa</taxon>
        <taxon>Ecdysozoa</taxon>
        <taxon>Nematoda</taxon>
        <taxon>Enoplea</taxon>
        <taxon>Dorylaimia</taxon>
        <taxon>Trichinellida</taxon>
        <taxon>Trichuridae</taxon>
        <taxon>Trichuris</taxon>
    </lineage>
</organism>
<dbReference type="AlphaFoldDB" id="A0A085LIL8"/>
<proteinExistence type="predicted"/>
<dbReference type="Pfam" id="PF18701">
    <property type="entry name" value="DUF5641"/>
    <property type="match status" value="1"/>
</dbReference>
<dbReference type="InterPro" id="IPR040676">
    <property type="entry name" value="DUF5641"/>
</dbReference>
<protein>
    <recommendedName>
        <fullName evidence="1">DUF5641 domain-containing protein</fullName>
    </recommendedName>
</protein>